<keyword evidence="2 12" id="KW-1003">Cell membrane</keyword>
<evidence type="ECO:0000256" key="10">
    <source>
        <dbReference type="ARBA" id="ARBA00023209"/>
    </source>
</evidence>
<dbReference type="InterPro" id="IPR030874">
    <property type="entry name" value="Cardiolipin_synth_Firmi"/>
</dbReference>
<protein>
    <recommendedName>
        <fullName evidence="12 13">Cardiolipin synthase</fullName>
        <shortName evidence="12">CL synthase</shortName>
        <ecNumber evidence="12 13">2.7.8.-</ecNumber>
    </recommendedName>
</protein>
<feature type="active site" evidence="12">
    <location>
        <position position="270"/>
    </location>
</feature>
<dbReference type="SUPFAM" id="SSF56024">
    <property type="entry name" value="Phospholipase D/nuclease"/>
    <property type="match status" value="2"/>
</dbReference>
<dbReference type="FunFam" id="3.30.870.10:FF:000014">
    <property type="entry name" value="Cardiolipin synthase"/>
    <property type="match status" value="1"/>
</dbReference>
<evidence type="ECO:0000256" key="2">
    <source>
        <dbReference type="ARBA" id="ARBA00022475"/>
    </source>
</evidence>
<dbReference type="GO" id="GO:0005886">
    <property type="term" value="C:plasma membrane"/>
    <property type="evidence" value="ECO:0007669"/>
    <property type="project" value="UniProtKB-SubCell"/>
</dbReference>
<dbReference type="SMART" id="SM00155">
    <property type="entry name" value="PLDc"/>
    <property type="match status" value="2"/>
</dbReference>
<dbReference type="PROSITE" id="PS50035">
    <property type="entry name" value="PLD"/>
    <property type="match status" value="2"/>
</dbReference>
<evidence type="ECO:0000259" key="14">
    <source>
        <dbReference type="PROSITE" id="PS50035"/>
    </source>
</evidence>
<dbReference type="EC" id="2.7.8.-" evidence="12 13"/>
<keyword evidence="10 12" id="KW-0594">Phospholipid biosynthesis</keyword>
<feature type="active site" evidence="12">
    <location>
        <position position="450"/>
    </location>
</feature>
<keyword evidence="6" id="KW-0677">Repeat</keyword>
<evidence type="ECO:0000256" key="1">
    <source>
        <dbReference type="ARBA" id="ARBA00004651"/>
    </source>
</evidence>
<name>A0A7G6E4H2_THEFR</name>
<sequence>MRGGATMQRFKPLKFIIIFLFILLLFVTEVYLINRIDPASVPSLARYIPFPGMWEVTLNIFSVIFASLVVFTAVVIFLERRDPAKTVAWLLILIFLPVMGFILYLTIGRQFRKRRMVRKKAALNNYIYPLDESFSEHESGLPHLTRSKERLIRLILSNANFPITLNNSLRVLTDGQEIFPAFMEAIKEAKKHIHLETYILRDDQIGNEIKDLLIAKAKEGVKVRIIYDGLGSRKLGKKYLQELNQAGIETEPFFPVKLPFLHSKINYRNHRKILVVDGTTAFVGGINIGDEYLGRDPKIGYWRDTHLELRGNAVYFLQRIFLQDWYFVTRQALEEEFSGLFPVKEPCGNKVVQITASGPDTEWEAIMQVFYYAMATAEKSLYVTSPYFVPNESILTALKTAALSGVDVKLILPAKPDHKIVFWASMSYMEELLETGVEVYLYHKGFIHAKTMMIDGIVSTVGSANMDQRSFELNFEVNAFIYDEETTQRLEKDFFEDLKHCQQIDLETFKERPLTNRFLESGARLLSPLL</sequence>
<feature type="domain" description="PLD phosphodiesterase" evidence="14">
    <location>
        <begin position="443"/>
        <end position="470"/>
    </location>
</feature>
<dbReference type="InterPro" id="IPR001736">
    <property type="entry name" value="PLipase_D/transphosphatidylase"/>
</dbReference>
<accession>A0A7G6E4H2</accession>
<comment type="subcellular location">
    <subcellularLocation>
        <location evidence="1 12">Cell membrane</location>
        <topology evidence="1 12">Multi-pass membrane protein</topology>
    </subcellularLocation>
</comment>
<dbReference type="CDD" id="cd09112">
    <property type="entry name" value="PLDc_CLS_2"/>
    <property type="match status" value="1"/>
</dbReference>
<feature type="transmembrane region" description="Helical" evidence="12">
    <location>
        <begin position="87"/>
        <end position="107"/>
    </location>
</feature>
<organism evidence="15 16">
    <name type="scientific">Thermanaerosceptrum fracticalcis</name>
    <dbReference type="NCBI Taxonomy" id="1712410"/>
    <lineage>
        <taxon>Bacteria</taxon>
        <taxon>Bacillati</taxon>
        <taxon>Bacillota</taxon>
        <taxon>Clostridia</taxon>
        <taxon>Eubacteriales</taxon>
        <taxon>Peptococcaceae</taxon>
        <taxon>Thermanaerosceptrum</taxon>
    </lineage>
</organism>
<evidence type="ECO:0000256" key="3">
    <source>
        <dbReference type="ARBA" id="ARBA00022516"/>
    </source>
</evidence>
<dbReference type="NCBIfam" id="TIGR04265">
    <property type="entry name" value="bac_cardiolipin"/>
    <property type="match status" value="1"/>
</dbReference>
<feature type="active site" evidence="12">
    <location>
        <position position="277"/>
    </location>
</feature>
<dbReference type="InterPro" id="IPR027379">
    <property type="entry name" value="CLS_N"/>
</dbReference>
<keyword evidence="16" id="KW-1185">Reference proteome</keyword>
<keyword evidence="9 12" id="KW-0472">Membrane</keyword>
<keyword evidence="11 12" id="KW-1208">Phospholipid metabolism</keyword>
<evidence type="ECO:0000256" key="7">
    <source>
        <dbReference type="ARBA" id="ARBA00022989"/>
    </source>
</evidence>
<proteinExistence type="inferred from homology"/>
<evidence type="ECO:0000256" key="11">
    <source>
        <dbReference type="ARBA" id="ARBA00023264"/>
    </source>
</evidence>
<dbReference type="Proteomes" id="UP000515847">
    <property type="component" value="Chromosome"/>
</dbReference>
<feature type="domain" description="PLD phosphodiesterase" evidence="14">
    <location>
        <begin position="265"/>
        <end position="292"/>
    </location>
</feature>
<evidence type="ECO:0000256" key="13">
    <source>
        <dbReference type="NCBIfam" id="TIGR04265"/>
    </source>
</evidence>
<evidence type="ECO:0000256" key="12">
    <source>
        <dbReference type="HAMAP-Rule" id="MF_01916"/>
    </source>
</evidence>
<keyword evidence="7 12" id="KW-1133">Transmembrane helix</keyword>
<feature type="active site" evidence="12">
    <location>
        <position position="272"/>
    </location>
</feature>
<feature type="transmembrane region" description="Helical" evidence="12">
    <location>
        <begin position="12"/>
        <end position="33"/>
    </location>
</feature>
<evidence type="ECO:0000313" key="16">
    <source>
        <dbReference type="Proteomes" id="UP000515847"/>
    </source>
</evidence>
<dbReference type="HAMAP" id="MF_01916">
    <property type="entry name" value="Cardiolipin_synth_Cls"/>
    <property type="match status" value="1"/>
</dbReference>
<dbReference type="Pfam" id="PF13091">
    <property type="entry name" value="PLDc_2"/>
    <property type="match status" value="2"/>
</dbReference>
<dbReference type="GO" id="GO:0032049">
    <property type="term" value="P:cardiolipin biosynthetic process"/>
    <property type="evidence" value="ECO:0007669"/>
    <property type="project" value="UniProtKB-UniRule"/>
</dbReference>
<comment type="catalytic activity">
    <reaction evidence="12">
        <text>2 a 1,2-diacyl-sn-glycero-3-phospho-(1'-sn-glycerol) = a cardiolipin + glycerol</text>
        <dbReference type="Rhea" id="RHEA:31451"/>
        <dbReference type="ChEBI" id="CHEBI:17754"/>
        <dbReference type="ChEBI" id="CHEBI:62237"/>
        <dbReference type="ChEBI" id="CHEBI:64716"/>
    </reaction>
</comment>
<dbReference type="InterPro" id="IPR022924">
    <property type="entry name" value="Cardiolipin_synthase"/>
</dbReference>
<keyword evidence="8 12" id="KW-0443">Lipid metabolism</keyword>
<dbReference type="GO" id="GO:0008808">
    <property type="term" value="F:cardiolipin synthase activity"/>
    <property type="evidence" value="ECO:0007669"/>
    <property type="project" value="UniProtKB-UniRule"/>
</dbReference>
<comment type="similarity">
    <text evidence="12">Belongs to the phospholipase D family. Cardiolipin synthase subfamily.</text>
</comment>
<evidence type="ECO:0000256" key="9">
    <source>
        <dbReference type="ARBA" id="ARBA00023136"/>
    </source>
</evidence>
<evidence type="ECO:0000256" key="6">
    <source>
        <dbReference type="ARBA" id="ARBA00022737"/>
    </source>
</evidence>
<feature type="transmembrane region" description="Helical" evidence="12">
    <location>
        <begin position="53"/>
        <end position="78"/>
    </location>
</feature>
<dbReference type="KEGG" id="tfr:BR63_12070"/>
<dbReference type="CDD" id="cd09110">
    <property type="entry name" value="PLDc_CLS_1"/>
    <property type="match status" value="1"/>
</dbReference>
<dbReference type="EMBL" id="CP045798">
    <property type="protein sequence ID" value="QNB46976.1"/>
    <property type="molecule type" value="Genomic_DNA"/>
</dbReference>
<dbReference type="Pfam" id="PF13396">
    <property type="entry name" value="PLDc_N"/>
    <property type="match status" value="1"/>
</dbReference>
<evidence type="ECO:0000313" key="15">
    <source>
        <dbReference type="EMBL" id="QNB46976.1"/>
    </source>
</evidence>
<dbReference type="AlphaFoldDB" id="A0A7G6E4H2"/>
<evidence type="ECO:0000256" key="4">
    <source>
        <dbReference type="ARBA" id="ARBA00022679"/>
    </source>
</evidence>
<gene>
    <name evidence="15" type="primary">cls</name>
    <name evidence="15" type="ORF">BR63_12070</name>
</gene>
<dbReference type="InterPro" id="IPR025202">
    <property type="entry name" value="PLD-like_dom"/>
</dbReference>
<evidence type="ECO:0000256" key="5">
    <source>
        <dbReference type="ARBA" id="ARBA00022692"/>
    </source>
</evidence>
<keyword evidence="5 12" id="KW-0812">Transmembrane</keyword>
<feature type="active site" evidence="12">
    <location>
        <position position="455"/>
    </location>
</feature>
<reference evidence="15 16" key="1">
    <citation type="journal article" date="2019" name="Front. Microbiol.">
        <title>Thermoanaerosceptrum fracticalcis gen. nov. sp. nov., a Novel Fumarate-Fermenting Microorganism From a Deep Fractured Carbonate Aquifer of the US Great Basin.</title>
        <authorList>
            <person name="Hamilton-Brehm S.D."/>
            <person name="Stewart L.E."/>
            <person name="Zavarin M."/>
            <person name="Caldwell M."/>
            <person name="Lawson P.A."/>
            <person name="Onstott T.C."/>
            <person name="Grzymski J."/>
            <person name="Neveux I."/>
            <person name="Lollar B.S."/>
            <person name="Russell C.E."/>
            <person name="Moser D.P."/>
        </authorList>
    </citation>
    <scope>NUCLEOTIDE SEQUENCE [LARGE SCALE GENOMIC DNA]</scope>
    <source>
        <strain evidence="15 16">DRI-13</strain>
    </source>
</reference>
<keyword evidence="3 12" id="KW-0444">Lipid biosynthesis</keyword>
<dbReference type="PANTHER" id="PTHR21248">
    <property type="entry name" value="CARDIOLIPIN SYNTHASE"/>
    <property type="match status" value="1"/>
</dbReference>
<comment type="function">
    <text evidence="12">Catalyzes the reversible phosphatidyl group transfer from one phosphatidylglycerol molecule to another to form cardiolipin (CL) (diphosphatidylglycerol) and glycerol.</text>
</comment>
<keyword evidence="4 12" id="KW-0808">Transferase</keyword>
<evidence type="ECO:0000256" key="8">
    <source>
        <dbReference type="ARBA" id="ARBA00023098"/>
    </source>
</evidence>
<dbReference type="Gene3D" id="3.30.870.10">
    <property type="entry name" value="Endonuclease Chain A"/>
    <property type="match status" value="2"/>
</dbReference>
<dbReference type="PANTHER" id="PTHR21248:SF22">
    <property type="entry name" value="PHOSPHOLIPASE D"/>
    <property type="match status" value="1"/>
</dbReference>
<feature type="active site" evidence="12">
    <location>
        <position position="448"/>
    </location>
</feature>